<comment type="caution">
    <text evidence="1">The sequence shown here is derived from an EMBL/GenBank/DDBJ whole genome shotgun (WGS) entry which is preliminary data.</text>
</comment>
<dbReference type="Proteomes" id="UP001366085">
    <property type="component" value="Unassembled WGS sequence"/>
</dbReference>
<protein>
    <submittedName>
        <fullName evidence="1">Uncharacterized protein</fullName>
    </submittedName>
</protein>
<name>A0ABU8LLJ7_9MICO</name>
<keyword evidence="2" id="KW-1185">Reference proteome</keyword>
<organism evidence="1 2">
    <name type="scientific">Microbacterium istanbulense</name>
    <dbReference type="NCBI Taxonomy" id="3122049"/>
    <lineage>
        <taxon>Bacteria</taxon>
        <taxon>Bacillati</taxon>
        <taxon>Actinomycetota</taxon>
        <taxon>Actinomycetes</taxon>
        <taxon>Micrococcales</taxon>
        <taxon>Microbacteriaceae</taxon>
        <taxon>Microbacterium</taxon>
    </lineage>
</organism>
<reference evidence="1 2" key="1">
    <citation type="submission" date="2024-02" db="EMBL/GenBank/DDBJ databases">
        <authorList>
            <person name="Saticioglu I.B."/>
        </authorList>
    </citation>
    <scope>NUCLEOTIDE SEQUENCE [LARGE SCALE GENOMIC DNA]</scope>
    <source>
        <strain evidence="1 2">Mu-43</strain>
    </source>
</reference>
<dbReference type="RefSeq" id="WP_337320493.1">
    <property type="nucleotide sequence ID" value="NZ_JBBDGN010000010.1"/>
</dbReference>
<evidence type="ECO:0000313" key="2">
    <source>
        <dbReference type="Proteomes" id="UP001366085"/>
    </source>
</evidence>
<proteinExistence type="predicted"/>
<accession>A0ABU8LLJ7</accession>
<evidence type="ECO:0000313" key="1">
    <source>
        <dbReference type="EMBL" id="MEJ1092188.1"/>
    </source>
</evidence>
<dbReference type="EMBL" id="JBBDGN010000010">
    <property type="protein sequence ID" value="MEJ1092188.1"/>
    <property type="molecule type" value="Genomic_DNA"/>
</dbReference>
<gene>
    <name evidence="1" type="ORF">WDU93_10835</name>
</gene>
<sequence length="94" mass="11324">MGKKRETRERVLRCQRLLALGALAGLMDERKEQKRYLRIYRREFNLLPPRLRLTQEHDAAVVRPARELFDRYGGPLGVQERAVNERWRDEFEDD</sequence>